<accession>A0ACC8X9Z0</accession>
<comment type="caution">
    <text evidence="1">The sequence shown here is derived from an EMBL/GenBank/DDBJ whole genome shotgun (WGS) entry which is preliminary data.</text>
</comment>
<name>A0ACC8X9Z0_9FIRM</name>
<gene>
    <name evidence="1" type="ORF">AN396_01545</name>
</gene>
<dbReference type="Proteomes" id="UP000188605">
    <property type="component" value="Unassembled WGS sequence"/>
</dbReference>
<evidence type="ECO:0000313" key="1">
    <source>
        <dbReference type="EMBL" id="ONI38880.1"/>
    </source>
</evidence>
<proteinExistence type="predicted"/>
<sequence>MKKAEINMVATNSIEALGLYKRIFELENVIKTSQKVGYNEVFFSIYGLRFHIMDENAQFNLISPAKGGVLSCWFDITVESIKETFEKAMENGCEVIFPVTFVDTHNVYNGMFKDKFGYVWLIHQEI</sequence>
<dbReference type="EMBL" id="LJDB01000077">
    <property type="protein sequence ID" value="ONI38880.1"/>
    <property type="molecule type" value="Genomic_DNA"/>
</dbReference>
<protein>
    <submittedName>
        <fullName evidence="1">Uncharacterized protein</fullName>
    </submittedName>
</protein>
<reference evidence="1" key="1">
    <citation type="submission" date="2016-08" db="EMBL/GenBank/DDBJ databases">
        <authorList>
            <person name="Ngugi D.K."/>
            <person name="Miyake S."/>
            <person name="Stingl U."/>
        </authorList>
    </citation>
    <scope>NUCLEOTIDE SEQUENCE</scope>
    <source>
        <strain evidence="1">SCG-B11WGA-EpuloA1</strain>
    </source>
</reference>
<evidence type="ECO:0000313" key="2">
    <source>
        <dbReference type="Proteomes" id="UP000188605"/>
    </source>
</evidence>
<keyword evidence="2" id="KW-1185">Reference proteome</keyword>
<organism evidence="1 2">
    <name type="scientific">Candidatus Epulonipiscium fishelsonii</name>
    <dbReference type="NCBI Taxonomy" id="77094"/>
    <lineage>
        <taxon>Bacteria</taxon>
        <taxon>Bacillati</taxon>
        <taxon>Bacillota</taxon>
        <taxon>Clostridia</taxon>
        <taxon>Lachnospirales</taxon>
        <taxon>Lachnospiraceae</taxon>
        <taxon>Candidatus Epulonipiscium</taxon>
    </lineage>
</organism>